<feature type="coiled-coil region" evidence="1">
    <location>
        <begin position="266"/>
        <end position="293"/>
    </location>
</feature>
<organism evidence="2 3">
    <name type="scientific">Trametes pubescens</name>
    <name type="common">White-rot fungus</name>
    <dbReference type="NCBI Taxonomy" id="154538"/>
    <lineage>
        <taxon>Eukaryota</taxon>
        <taxon>Fungi</taxon>
        <taxon>Dikarya</taxon>
        <taxon>Basidiomycota</taxon>
        <taxon>Agaricomycotina</taxon>
        <taxon>Agaricomycetes</taxon>
        <taxon>Polyporales</taxon>
        <taxon>Polyporaceae</taxon>
        <taxon>Trametes</taxon>
    </lineage>
</organism>
<evidence type="ECO:0000313" key="2">
    <source>
        <dbReference type="EMBL" id="OJT13324.1"/>
    </source>
</evidence>
<gene>
    <name evidence="2" type="ORF">TRAPUB_10090</name>
</gene>
<protein>
    <recommendedName>
        <fullName evidence="4">Nuclear GTPase SLIP-GC</fullName>
    </recommendedName>
</protein>
<dbReference type="OMA" id="HAREICI"/>
<dbReference type="PANTHER" id="PTHR36681:SF3">
    <property type="entry name" value="NUCLEAR GTPASE, GERMINAL CENTER-ASSOCIATED, TANDEM DUPLICATE 3"/>
    <property type="match status" value="1"/>
</dbReference>
<evidence type="ECO:0000256" key="1">
    <source>
        <dbReference type="SAM" id="Coils"/>
    </source>
</evidence>
<dbReference type="AlphaFoldDB" id="A0A1M2W0E1"/>
<dbReference type="InterPro" id="IPR027417">
    <property type="entry name" value="P-loop_NTPase"/>
</dbReference>
<dbReference type="Gene3D" id="3.40.50.300">
    <property type="entry name" value="P-loop containing nucleotide triphosphate hydrolases"/>
    <property type="match status" value="1"/>
</dbReference>
<dbReference type="PANTHER" id="PTHR36681">
    <property type="entry name" value="NUCLEAR GTPASE, GERMINAL CENTER-ASSOCIATED, TANDEM DUPLICATE 3"/>
    <property type="match status" value="1"/>
</dbReference>
<name>A0A1M2W0E1_TRAPU</name>
<evidence type="ECO:0008006" key="4">
    <source>
        <dbReference type="Google" id="ProtNLM"/>
    </source>
</evidence>
<sequence length="814" mass="90025">MVNELATTGAGKSTLINALLGLGVTEIAYNPNKNLKADIEYLTAAEWKEEVNVLLEDLRDPTSSVNTEEVEVARAKVKAVYPSVDFHALKTMTADELLAQNSALSIILGNTVRIVENSPARFSQELSRYLDSQEGLFEPPTNKEPSVVPPAYWPLIRQVRIFVNSSVLACGAILVDLPGTGDSNAARNRVAQSFMARADRFFIVAPIARAVNDKIAAELCGQAFKSQLKMSGKYHAHAITFIATKCDDVPCKEIIRNLGLASNPDLKAIEKRIKDAQANLQKWKQTKVNYDTNKKNCGIQCSSDVQQNSHSTTLSGDIGQLKDELLHLHRSIESANISIDIANKKHLAAIAERTAFCAAKRSEWATAKLQGHFRAGLEEMEVDDMVDDQSLPDRLDDDLAVFTVSARSQIEIESAVHRGEQHMLGGIDTRIPELRHRIDTITLPKREKVGELALHKTRDHTCEADSWIDGIPGVSVSDRDRLKALWRSKKSPAGARSKNDIPYRQLLQMRYQSSPETAIIPVLLKAFQEVVDSLTGEVSIRFGTGLRDKCRASASVAAAEVVKISEDFATGLHHKTYRATLVRKGVFRQDLNAELAVPLTKRIARSWSDAFASNFLGTLEDRAAMQIELLLGRVVASAPAYLQPRAQELVRSIMLRTRRELHRVHAVVRIALDELKADLSQSLSPLVQSQLTKGYEDALLEVGIGSQKRQRDVFNAYLEIKKHALFADTTTALEKRLDDVSQVVGETLDKALEGIARTVEVSISILWEGCPLEGEEDNKARMETKTLLADTIAEIDCWLDAKKYRDSGKASGSK</sequence>
<keyword evidence="1" id="KW-0175">Coiled coil</keyword>
<proteinExistence type="predicted"/>
<accession>A0A1M2W0E1</accession>
<dbReference type="SUPFAM" id="SSF52540">
    <property type="entry name" value="P-loop containing nucleoside triphosphate hydrolases"/>
    <property type="match status" value="1"/>
</dbReference>
<dbReference type="OrthoDB" id="2804455at2759"/>
<dbReference type="Proteomes" id="UP000184267">
    <property type="component" value="Unassembled WGS sequence"/>
</dbReference>
<dbReference type="STRING" id="154538.A0A1M2W0E1"/>
<dbReference type="EMBL" id="MNAD01000413">
    <property type="protein sequence ID" value="OJT13324.1"/>
    <property type="molecule type" value="Genomic_DNA"/>
</dbReference>
<evidence type="ECO:0000313" key="3">
    <source>
        <dbReference type="Proteomes" id="UP000184267"/>
    </source>
</evidence>
<comment type="caution">
    <text evidence="2">The sequence shown here is derived from an EMBL/GenBank/DDBJ whole genome shotgun (WGS) entry which is preliminary data.</text>
</comment>
<reference evidence="2 3" key="1">
    <citation type="submission" date="2016-10" db="EMBL/GenBank/DDBJ databases">
        <title>Genome sequence of the basidiomycete white-rot fungus Trametes pubescens.</title>
        <authorList>
            <person name="Makela M.R."/>
            <person name="Granchi Z."/>
            <person name="Peng M."/>
            <person name="De Vries R.P."/>
            <person name="Grigoriev I."/>
            <person name="Riley R."/>
            <person name="Hilden K."/>
        </authorList>
    </citation>
    <scope>NUCLEOTIDE SEQUENCE [LARGE SCALE GENOMIC DNA]</scope>
    <source>
        <strain evidence="2 3">FBCC735</strain>
    </source>
</reference>
<keyword evidence="3" id="KW-1185">Reference proteome</keyword>